<dbReference type="Proteomes" id="UP001649230">
    <property type="component" value="Chromosome"/>
</dbReference>
<sequence length="61" mass="6385">MIKLGLGTAELEALLQEGIADEQARAAIAKAIAANNEAIAQQVLALVSSDLMNAFKQMGMK</sequence>
<gene>
    <name evidence="1" type="ORF">L0M14_22895</name>
</gene>
<evidence type="ECO:0000313" key="1">
    <source>
        <dbReference type="EMBL" id="UJF32495.1"/>
    </source>
</evidence>
<dbReference type="RefSeq" id="WP_235118845.1">
    <property type="nucleotide sequence ID" value="NZ_CP090978.1"/>
</dbReference>
<accession>A0ABY3SGC5</accession>
<organism evidence="1 2">
    <name type="scientific">Paenibacillus hexagrammi</name>
    <dbReference type="NCBI Taxonomy" id="2908839"/>
    <lineage>
        <taxon>Bacteria</taxon>
        <taxon>Bacillati</taxon>
        <taxon>Bacillota</taxon>
        <taxon>Bacilli</taxon>
        <taxon>Bacillales</taxon>
        <taxon>Paenibacillaceae</taxon>
        <taxon>Paenibacillus</taxon>
    </lineage>
</organism>
<reference evidence="1 2" key="1">
    <citation type="journal article" date="2024" name="Int. J. Syst. Evol. Microbiol.">
        <title>Paenibacillus hexagrammi sp. nov., a novel bacterium isolated from the gut content of Hexagrammos agrammus.</title>
        <authorList>
            <person name="Jung H.K."/>
            <person name="Kim D.G."/>
            <person name="Zin H."/>
            <person name="Park J."/>
            <person name="Jung H."/>
            <person name="Kim Y.O."/>
            <person name="Kong H.J."/>
            <person name="Kim J.W."/>
            <person name="Kim Y.S."/>
        </authorList>
    </citation>
    <scope>NUCLEOTIDE SEQUENCE [LARGE SCALE GENOMIC DNA]</scope>
    <source>
        <strain evidence="1 2">YPD9-1</strain>
    </source>
</reference>
<dbReference type="EMBL" id="CP090978">
    <property type="protein sequence ID" value="UJF32495.1"/>
    <property type="molecule type" value="Genomic_DNA"/>
</dbReference>
<proteinExistence type="predicted"/>
<protein>
    <submittedName>
        <fullName evidence="1">Uncharacterized protein</fullName>
    </submittedName>
</protein>
<keyword evidence="2" id="KW-1185">Reference proteome</keyword>
<evidence type="ECO:0000313" key="2">
    <source>
        <dbReference type="Proteomes" id="UP001649230"/>
    </source>
</evidence>
<name>A0ABY3SGC5_9BACL</name>